<organism evidence="1 2">
    <name type="scientific">Candidatus Accumulibacter proximus</name>
    <dbReference type="NCBI Taxonomy" id="2954385"/>
    <lineage>
        <taxon>Bacteria</taxon>
        <taxon>Pseudomonadati</taxon>
        <taxon>Pseudomonadota</taxon>
        <taxon>Betaproteobacteria</taxon>
        <taxon>Candidatus Accumulibacter</taxon>
    </lineage>
</organism>
<dbReference type="AlphaFoldDB" id="A0A935UFJ1"/>
<protein>
    <submittedName>
        <fullName evidence="1">Uncharacterized protein</fullName>
    </submittedName>
</protein>
<evidence type="ECO:0000313" key="2">
    <source>
        <dbReference type="Proteomes" id="UP000697998"/>
    </source>
</evidence>
<gene>
    <name evidence="1" type="ORF">IPJ27_07905</name>
</gene>
<accession>A0A935UFJ1</accession>
<dbReference type="InterPro" id="IPR045397">
    <property type="entry name" value="TumE-like"/>
</dbReference>
<reference evidence="1 2" key="1">
    <citation type="submission" date="2020-10" db="EMBL/GenBank/DDBJ databases">
        <title>Connecting structure to function with the recovery of over 1000 high-quality activated sludge metagenome-assembled genomes encoding full-length rRNA genes using long-read sequencing.</title>
        <authorList>
            <person name="Singleton C.M."/>
            <person name="Petriglieri F."/>
            <person name="Kristensen J.M."/>
            <person name="Kirkegaard R.H."/>
            <person name="Michaelsen T.Y."/>
            <person name="Andersen M.H."/>
            <person name="Karst S.M."/>
            <person name="Dueholm M.S."/>
            <person name="Nielsen P.H."/>
            <person name="Albertsen M."/>
        </authorList>
    </citation>
    <scope>NUCLEOTIDE SEQUENCE [LARGE SCALE GENOMIC DNA]</scope>
    <source>
        <strain evidence="1">EsbW_18-Q3-R4-48_BATAC.285</strain>
    </source>
</reference>
<comment type="caution">
    <text evidence="1">The sequence shown here is derived from an EMBL/GenBank/DDBJ whole genome shotgun (WGS) entry which is preliminary data.</text>
</comment>
<dbReference type="Pfam" id="PF20126">
    <property type="entry name" value="TumE"/>
    <property type="match status" value="1"/>
</dbReference>
<dbReference type="Proteomes" id="UP000697998">
    <property type="component" value="Unassembled WGS sequence"/>
</dbReference>
<dbReference type="EMBL" id="JADJMH010000005">
    <property type="protein sequence ID" value="MBK7674692.1"/>
    <property type="molecule type" value="Genomic_DNA"/>
</dbReference>
<name>A0A935UFJ1_9PROT</name>
<evidence type="ECO:0000313" key="1">
    <source>
        <dbReference type="EMBL" id="MBK7674692.1"/>
    </source>
</evidence>
<proteinExistence type="predicted"/>
<sequence>MKVVRLISTRIPYSESAFAELVLWRLPKPVEGSAHGFRYRLAYVVRGECVLRYDNEVGKGDHRHFGQSESDHTLTTSDQLIADFQRDIERWNYENSDT</sequence>